<dbReference type="PATRIC" id="fig|1123269.5.peg.693"/>
<gene>
    <name evidence="3" type="ORF">NX02_03540</name>
</gene>
<feature type="domain" description="FecR protein" evidence="2">
    <location>
        <begin position="99"/>
        <end position="190"/>
    </location>
</feature>
<evidence type="ECO:0000259" key="2">
    <source>
        <dbReference type="Pfam" id="PF04773"/>
    </source>
</evidence>
<keyword evidence="1" id="KW-1133">Transmembrane helix</keyword>
<dbReference type="Proteomes" id="UP000018851">
    <property type="component" value="Chromosome"/>
</dbReference>
<feature type="transmembrane region" description="Helical" evidence="1">
    <location>
        <begin position="73"/>
        <end position="92"/>
    </location>
</feature>
<keyword evidence="4" id="KW-1185">Reference proteome</keyword>
<reference evidence="3 4" key="1">
    <citation type="submission" date="2013-07" db="EMBL/GenBank/DDBJ databases">
        <title>Completed genome of Sphingomonas sanxanigenens NX02.</title>
        <authorList>
            <person name="Ma T."/>
            <person name="Huang H."/>
            <person name="Wu M."/>
            <person name="Li X."/>
            <person name="Li G."/>
        </authorList>
    </citation>
    <scope>NUCLEOTIDE SEQUENCE [LARGE SCALE GENOMIC DNA]</scope>
    <source>
        <strain evidence="3 4">NX02</strain>
    </source>
</reference>
<protein>
    <recommendedName>
        <fullName evidence="2">FecR protein domain-containing protein</fullName>
    </recommendedName>
</protein>
<dbReference type="STRING" id="1123269.NX02_03540"/>
<dbReference type="EMBL" id="CP006644">
    <property type="protein sequence ID" value="AHE52462.1"/>
    <property type="molecule type" value="Genomic_DNA"/>
</dbReference>
<accession>W0A7L2</accession>
<dbReference type="PIRSF" id="PIRSF018266">
    <property type="entry name" value="FecR"/>
    <property type="match status" value="1"/>
</dbReference>
<evidence type="ECO:0000256" key="1">
    <source>
        <dbReference type="SAM" id="Phobius"/>
    </source>
</evidence>
<evidence type="ECO:0000313" key="4">
    <source>
        <dbReference type="Proteomes" id="UP000018851"/>
    </source>
</evidence>
<dbReference type="Pfam" id="PF04773">
    <property type="entry name" value="FecR"/>
    <property type="match status" value="1"/>
</dbReference>
<dbReference type="InterPro" id="IPR012373">
    <property type="entry name" value="Ferrdict_sens_TM"/>
</dbReference>
<proteinExistence type="predicted"/>
<dbReference type="eggNOG" id="COG3712">
    <property type="taxonomic scope" value="Bacteria"/>
</dbReference>
<organism evidence="3 4">
    <name type="scientific">Sphingomonas sanxanigenens DSM 19645 = NX02</name>
    <dbReference type="NCBI Taxonomy" id="1123269"/>
    <lineage>
        <taxon>Bacteria</taxon>
        <taxon>Pseudomonadati</taxon>
        <taxon>Pseudomonadota</taxon>
        <taxon>Alphaproteobacteria</taxon>
        <taxon>Sphingomonadales</taxon>
        <taxon>Sphingomonadaceae</taxon>
        <taxon>Sphingomonas</taxon>
    </lineage>
</organism>
<dbReference type="KEGG" id="ssan:NX02_03540"/>
<dbReference type="PANTHER" id="PTHR30273:SF2">
    <property type="entry name" value="PROTEIN FECR"/>
    <property type="match status" value="1"/>
</dbReference>
<name>W0A7L2_9SPHN</name>
<dbReference type="AlphaFoldDB" id="W0A7L2"/>
<dbReference type="Gene3D" id="2.60.120.1440">
    <property type="match status" value="1"/>
</dbReference>
<keyword evidence="1" id="KW-0812">Transmembrane</keyword>
<dbReference type="PANTHER" id="PTHR30273">
    <property type="entry name" value="PERIPLASMIC SIGNAL SENSOR AND SIGMA FACTOR ACTIVATOR FECR-RELATED"/>
    <property type="match status" value="1"/>
</dbReference>
<dbReference type="OrthoDB" id="9798846at2"/>
<dbReference type="GO" id="GO:0016989">
    <property type="term" value="F:sigma factor antagonist activity"/>
    <property type="evidence" value="ECO:0007669"/>
    <property type="project" value="TreeGrafter"/>
</dbReference>
<keyword evidence="1" id="KW-0472">Membrane</keyword>
<sequence>MHERAEQEAAAWALRHPLDAEGQAALDAWLARDRRHAGALLRAMAGLSAIERALVPETADVETANDRQPTRRLLLAGIGGAMAAAVAGMIGWRGTRGERFVTARGEIRRLPLGDGSVATINTDSEMRVMLGSETRRVALDSGQAWFQVAKDRTRPFIVDAGIAQARAVGTAFSVRRGADGVQVTVTEGIVAVWPSDADGTMTILKAGQFADFTASAAAPAVGTAPARIERALAWRSGEIALENESLASAVEQFNRYNHRQLVIADPSLAGERLVGLFQIDKPEDFAATLSTSIDVEVASTPTEIRLSRKKPPTP</sequence>
<dbReference type="RefSeq" id="WP_025290769.1">
    <property type="nucleotide sequence ID" value="NZ_CP006644.1"/>
</dbReference>
<dbReference type="HOGENOM" id="CLU_050192_0_2_5"/>
<dbReference type="InterPro" id="IPR006860">
    <property type="entry name" value="FecR"/>
</dbReference>
<evidence type="ECO:0000313" key="3">
    <source>
        <dbReference type="EMBL" id="AHE52462.1"/>
    </source>
</evidence>